<evidence type="ECO:0000259" key="2">
    <source>
        <dbReference type="Pfam" id="PF25884"/>
    </source>
</evidence>
<proteinExistence type="predicted"/>
<accession>A0A4P1QUI0</accession>
<evidence type="ECO:0000313" key="4">
    <source>
        <dbReference type="Proteomes" id="UP000188354"/>
    </source>
</evidence>
<dbReference type="InterPro" id="IPR045285">
    <property type="entry name" value="At5g19230-like"/>
</dbReference>
<dbReference type="InterPro" id="IPR059083">
    <property type="entry name" value="At5g19230_dom"/>
</dbReference>
<dbReference type="AlphaFoldDB" id="A0A4P1QUI0"/>
<dbReference type="PANTHER" id="PTHR33976">
    <property type="entry name" value="OS07G0645000 PROTEIN"/>
    <property type="match status" value="1"/>
</dbReference>
<dbReference type="STRING" id="3871.A0A4P1QUI0"/>
<dbReference type="Gramene" id="OIV95115">
    <property type="protein sequence ID" value="OIV95115"/>
    <property type="gene ID" value="TanjilG_21505"/>
</dbReference>
<keyword evidence="4" id="KW-1185">Reference proteome</keyword>
<keyword evidence="1" id="KW-1133">Transmembrane helix</keyword>
<feature type="transmembrane region" description="Helical" evidence="1">
    <location>
        <begin position="157"/>
        <end position="179"/>
    </location>
</feature>
<dbReference type="Proteomes" id="UP000188354">
    <property type="component" value="Chromosome LG16"/>
</dbReference>
<dbReference type="EMBL" id="CM007376">
    <property type="protein sequence ID" value="OIV95115.1"/>
    <property type="molecule type" value="Genomic_DNA"/>
</dbReference>
<dbReference type="Pfam" id="PF25884">
    <property type="entry name" value="At5g19230"/>
    <property type="match status" value="1"/>
</dbReference>
<keyword evidence="1" id="KW-0472">Membrane</keyword>
<dbReference type="PANTHER" id="PTHR33976:SF2">
    <property type="entry name" value="GLYCOPROTEIN MEMBRANE GPI-ANCHORED"/>
    <property type="match status" value="1"/>
</dbReference>
<gene>
    <name evidence="3" type="ORF">TanjilG_21505</name>
</gene>
<reference evidence="3 4" key="1">
    <citation type="journal article" date="2017" name="Plant Biotechnol. J.">
        <title>A comprehensive draft genome sequence for lupin (Lupinus angustifolius), an emerging health food: insights into plant-microbe interactions and legume evolution.</title>
        <authorList>
            <person name="Hane J.K."/>
            <person name="Ming Y."/>
            <person name="Kamphuis L.G."/>
            <person name="Nelson M.N."/>
            <person name="Garg G."/>
            <person name="Atkins C.A."/>
            <person name="Bayer P.E."/>
            <person name="Bravo A."/>
            <person name="Bringans S."/>
            <person name="Cannon S."/>
            <person name="Edwards D."/>
            <person name="Foley R."/>
            <person name="Gao L.L."/>
            <person name="Harrison M.J."/>
            <person name="Huang W."/>
            <person name="Hurgobin B."/>
            <person name="Li S."/>
            <person name="Liu C.W."/>
            <person name="McGrath A."/>
            <person name="Morahan G."/>
            <person name="Murray J."/>
            <person name="Weller J."/>
            <person name="Jian J."/>
            <person name="Singh K.B."/>
        </authorList>
    </citation>
    <scope>NUCLEOTIDE SEQUENCE [LARGE SCALE GENOMIC DNA]</scope>
    <source>
        <strain evidence="4">cv. Tanjil</strain>
        <tissue evidence="3">Whole plant</tissue>
    </source>
</reference>
<feature type="domain" description="Uncharacterized GPI-anchored protein At5g19230-like" evidence="2">
    <location>
        <begin position="14"/>
        <end position="141"/>
    </location>
</feature>
<keyword evidence="1" id="KW-0812">Transmembrane</keyword>
<name>A0A4P1QUI0_LUPAN</name>
<sequence>MVLLHALINSLDEEDSVFKGINSYRQVQKLTPFIKVSKASCLAEEVAEDLEDEPCENVNQYAPGLTSSPKIPNLEKHIDKCDININTTIDGVVLPVCVSKLEPTIVLSNYTHTDRYSRYLNNSVYTGAGLGSEHDWMVLVLTTNTTTGSFSASASDAVGATSLLGNVAAMIGFLMLGLFI</sequence>
<evidence type="ECO:0000313" key="3">
    <source>
        <dbReference type="EMBL" id="OIV95115.1"/>
    </source>
</evidence>
<evidence type="ECO:0000256" key="1">
    <source>
        <dbReference type="SAM" id="Phobius"/>
    </source>
</evidence>
<organism evidence="3 4">
    <name type="scientific">Lupinus angustifolius</name>
    <name type="common">Narrow-leaved blue lupine</name>
    <dbReference type="NCBI Taxonomy" id="3871"/>
    <lineage>
        <taxon>Eukaryota</taxon>
        <taxon>Viridiplantae</taxon>
        <taxon>Streptophyta</taxon>
        <taxon>Embryophyta</taxon>
        <taxon>Tracheophyta</taxon>
        <taxon>Spermatophyta</taxon>
        <taxon>Magnoliopsida</taxon>
        <taxon>eudicotyledons</taxon>
        <taxon>Gunneridae</taxon>
        <taxon>Pentapetalae</taxon>
        <taxon>rosids</taxon>
        <taxon>fabids</taxon>
        <taxon>Fabales</taxon>
        <taxon>Fabaceae</taxon>
        <taxon>Papilionoideae</taxon>
        <taxon>50 kb inversion clade</taxon>
        <taxon>genistoids sensu lato</taxon>
        <taxon>core genistoids</taxon>
        <taxon>Genisteae</taxon>
        <taxon>Lupinus</taxon>
    </lineage>
</organism>
<protein>
    <recommendedName>
        <fullName evidence="2">Uncharacterized GPI-anchored protein At5g19230-like domain-containing protein</fullName>
    </recommendedName>
</protein>